<dbReference type="OrthoDB" id="663559at2"/>
<keyword evidence="1" id="KW-1133">Transmembrane helix</keyword>
<proteinExistence type="predicted"/>
<organism evidence="2 3">
    <name type="scientific">Flavisolibacter ginsengisoli DSM 18119</name>
    <dbReference type="NCBI Taxonomy" id="1121884"/>
    <lineage>
        <taxon>Bacteria</taxon>
        <taxon>Pseudomonadati</taxon>
        <taxon>Bacteroidota</taxon>
        <taxon>Chitinophagia</taxon>
        <taxon>Chitinophagales</taxon>
        <taxon>Chitinophagaceae</taxon>
        <taxon>Flavisolibacter</taxon>
    </lineage>
</organism>
<gene>
    <name evidence="2" type="ORF">SAMN02745131_04031</name>
</gene>
<evidence type="ECO:0000313" key="2">
    <source>
        <dbReference type="EMBL" id="SHF98069.1"/>
    </source>
</evidence>
<name>A0A1M5G2Y1_9BACT</name>
<dbReference type="Proteomes" id="UP000184048">
    <property type="component" value="Unassembled WGS sequence"/>
</dbReference>
<keyword evidence="1" id="KW-0812">Transmembrane</keyword>
<accession>A0A1M5G2Y1</accession>
<evidence type="ECO:0000256" key="1">
    <source>
        <dbReference type="SAM" id="Phobius"/>
    </source>
</evidence>
<keyword evidence="1" id="KW-0472">Membrane</keyword>
<dbReference type="AlphaFoldDB" id="A0A1M5G2Y1"/>
<dbReference type="EMBL" id="FQUU01000026">
    <property type="protein sequence ID" value="SHF98069.1"/>
    <property type="molecule type" value="Genomic_DNA"/>
</dbReference>
<reference evidence="2 3" key="1">
    <citation type="submission" date="2016-11" db="EMBL/GenBank/DDBJ databases">
        <authorList>
            <person name="Jaros S."/>
            <person name="Januszkiewicz K."/>
            <person name="Wedrychowicz H."/>
        </authorList>
    </citation>
    <scope>NUCLEOTIDE SEQUENCE [LARGE SCALE GENOMIC DNA]</scope>
    <source>
        <strain evidence="2 3">DSM 18119</strain>
    </source>
</reference>
<sequence length="363" mass="40001">MSSNSNDINTGNYEEFFILYMDNELTQEQRKMVESFLESHPELRAELDLLLSTQLPAETVNFDKASLLSSSMKLSTSEEELLLYIDNELPASEKNRLELELASNKKYQHQHSILLQTKLDAAELIPYPNKEELYHRSTRVIAFKFYLRIAAAVLLVAGMGSLYFLQNGNKPGVDFPVAVISKTSGSPAVIKNAEKATTSPESEPVIKNPVEIAGTSTKANPVTEKTHDNSRHFENNPIAYVADPKTEKSIEPVNDQAGKPLERSTAAIHVNNPSQAPAASFDPSKQIINNSPVTSALAQRNTSIKATASEVPTNDVAENKENKGSFKSFLRKATRMIERKTGIDPTNGDDEELLVGALAVKLK</sequence>
<evidence type="ECO:0000313" key="3">
    <source>
        <dbReference type="Proteomes" id="UP000184048"/>
    </source>
</evidence>
<keyword evidence="3" id="KW-1185">Reference proteome</keyword>
<protein>
    <submittedName>
        <fullName evidence="2">Uncharacterized protein</fullName>
    </submittedName>
</protein>
<feature type="transmembrane region" description="Helical" evidence="1">
    <location>
        <begin position="145"/>
        <end position="165"/>
    </location>
</feature>
<dbReference type="STRING" id="1121884.SAMN02745131_04031"/>
<dbReference type="RefSeq" id="WP_072837142.1">
    <property type="nucleotide sequence ID" value="NZ_FQUU01000026.1"/>
</dbReference>